<gene>
    <name evidence="8" type="ORF">METZ01_LOCUS77769</name>
</gene>
<accession>A0A381U9K7</accession>
<keyword evidence="3" id="KW-0378">Hydrolase</keyword>
<dbReference type="EMBL" id="UINC01006008">
    <property type="protein sequence ID" value="SVA24915.1"/>
    <property type="molecule type" value="Genomic_DNA"/>
</dbReference>
<evidence type="ECO:0000256" key="7">
    <source>
        <dbReference type="ARBA" id="ARBA00023316"/>
    </source>
</evidence>
<protein>
    <submittedName>
        <fullName evidence="8">Uncharacterized protein</fullName>
    </submittedName>
</protein>
<keyword evidence="1" id="KW-0645">Protease</keyword>
<evidence type="ECO:0000256" key="2">
    <source>
        <dbReference type="ARBA" id="ARBA00022723"/>
    </source>
</evidence>
<keyword evidence="5" id="KW-0224">Dipeptidase</keyword>
<dbReference type="Gene3D" id="3.30.1380.10">
    <property type="match status" value="1"/>
</dbReference>
<dbReference type="GO" id="GO:0008237">
    <property type="term" value="F:metallopeptidase activity"/>
    <property type="evidence" value="ECO:0007669"/>
    <property type="project" value="UniProtKB-KW"/>
</dbReference>
<dbReference type="AlphaFoldDB" id="A0A381U9K7"/>
<dbReference type="GO" id="GO:0071555">
    <property type="term" value="P:cell wall organization"/>
    <property type="evidence" value="ECO:0007669"/>
    <property type="project" value="UniProtKB-KW"/>
</dbReference>
<dbReference type="HAMAP" id="MF_01924">
    <property type="entry name" value="A_A_dipeptidase"/>
    <property type="match status" value="1"/>
</dbReference>
<dbReference type="SUPFAM" id="SSF55166">
    <property type="entry name" value="Hedgehog/DD-peptidase"/>
    <property type="match status" value="1"/>
</dbReference>
<evidence type="ECO:0000256" key="4">
    <source>
        <dbReference type="ARBA" id="ARBA00022833"/>
    </source>
</evidence>
<dbReference type="CDD" id="cd14840">
    <property type="entry name" value="D-Ala-D-Ala_dipeptidase_Aad"/>
    <property type="match status" value="1"/>
</dbReference>
<dbReference type="InterPro" id="IPR009045">
    <property type="entry name" value="Zn_M74/Hedgehog-like"/>
</dbReference>
<organism evidence="8">
    <name type="scientific">marine metagenome</name>
    <dbReference type="NCBI Taxonomy" id="408172"/>
    <lineage>
        <taxon>unclassified sequences</taxon>
        <taxon>metagenomes</taxon>
        <taxon>ecological metagenomes</taxon>
    </lineage>
</organism>
<dbReference type="PANTHER" id="PTHR43126">
    <property type="entry name" value="D-ALANYL-D-ALANINE DIPEPTIDASE"/>
    <property type="match status" value="1"/>
</dbReference>
<evidence type="ECO:0000256" key="6">
    <source>
        <dbReference type="ARBA" id="ARBA00023049"/>
    </source>
</evidence>
<keyword evidence="2" id="KW-0479">Metal-binding</keyword>
<proteinExistence type="inferred from homology"/>
<evidence type="ECO:0000256" key="1">
    <source>
        <dbReference type="ARBA" id="ARBA00022670"/>
    </source>
</evidence>
<keyword evidence="6" id="KW-0482">Metalloprotease</keyword>
<evidence type="ECO:0000256" key="5">
    <source>
        <dbReference type="ARBA" id="ARBA00022997"/>
    </source>
</evidence>
<reference evidence="8" key="1">
    <citation type="submission" date="2018-05" db="EMBL/GenBank/DDBJ databases">
        <authorList>
            <person name="Lanie J.A."/>
            <person name="Ng W.-L."/>
            <person name="Kazmierczak K.M."/>
            <person name="Andrzejewski T.M."/>
            <person name="Davidsen T.M."/>
            <person name="Wayne K.J."/>
            <person name="Tettelin H."/>
            <person name="Glass J.I."/>
            <person name="Rusch D."/>
            <person name="Podicherti R."/>
            <person name="Tsui H.-C.T."/>
            <person name="Winkler M.E."/>
        </authorList>
    </citation>
    <scope>NUCLEOTIDE SEQUENCE</scope>
</reference>
<name>A0A381U9K7_9ZZZZ</name>
<dbReference type="GO" id="GO:0006508">
    <property type="term" value="P:proteolysis"/>
    <property type="evidence" value="ECO:0007669"/>
    <property type="project" value="UniProtKB-KW"/>
</dbReference>
<evidence type="ECO:0000313" key="8">
    <source>
        <dbReference type="EMBL" id="SVA24915.1"/>
    </source>
</evidence>
<sequence length="336" mass="37504">MNMNRVPLILWILASCTVADTSSDSLGLMPPDVPESWHPIIGEYASGSDTVSVLEEDGSLVLLFWGGARLQLSASTNGAFETDSNVMVEMVADASGRTEMLLVDGQAFTRLSLGAEDGGTFRITPIRAPEELLIEALAASPPEEDGDFRPADLAELVALDSTILLDIRYATTNNFMGEIFYSEPRAFLQRPAAEALVRAHHWLGEQGYGLLIHDGYRPWYVTKMFWDATPEELRVFVANPADGSRHNRGCAVDLTLYDLETGAPVTMTGGYDEMSPRSYPDYPGGTDRQRWHRELLREAMEAQGFSVYEAEWWHFDYNDWPSYRIGNERFEQLGMG</sequence>
<dbReference type="InterPro" id="IPR000755">
    <property type="entry name" value="A_A_dipeptidase"/>
</dbReference>
<keyword evidence="4" id="KW-0862">Zinc</keyword>
<evidence type="ECO:0000256" key="3">
    <source>
        <dbReference type="ARBA" id="ARBA00022801"/>
    </source>
</evidence>
<dbReference type="Pfam" id="PF01427">
    <property type="entry name" value="Peptidase_M15"/>
    <property type="match status" value="1"/>
</dbReference>
<dbReference type="PROSITE" id="PS51257">
    <property type="entry name" value="PROKAR_LIPOPROTEIN"/>
    <property type="match status" value="1"/>
</dbReference>
<dbReference type="GO" id="GO:0046872">
    <property type="term" value="F:metal ion binding"/>
    <property type="evidence" value="ECO:0007669"/>
    <property type="project" value="UniProtKB-KW"/>
</dbReference>
<dbReference type="GO" id="GO:0016805">
    <property type="term" value="F:dipeptidase activity"/>
    <property type="evidence" value="ECO:0007669"/>
    <property type="project" value="UniProtKB-KW"/>
</dbReference>
<dbReference type="PANTHER" id="PTHR43126:SF1">
    <property type="entry name" value="D-ALANYL-D-ALANINE DIPEPTIDASE"/>
    <property type="match status" value="1"/>
</dbReference>
<keyword evidence="7" id="KW-0961">Cell wall biogenesis/degradation</keyword>